<geneLocation type="plasmid" evidence="2 3">
    <name>pHLAC01</name>
</geneLocation>
<dbReference type="RefSeq" id="WP_012660213.1">
    <property type="nucleotide sequence ID" value="NC_012030.1"/>
</dbReference>
<dbReference type="eggNOG" id="arCOG06301">
    <property type="taxonomic scope" value="Archaea"/>
</dbReference>
<dbReference type="Proteomes" id="UP000000740">
    <property type="component" value="Plasmid pHLAC01"/>
</dbReference>
<protein>
    <recommendedName>
        <fullName evidence="4">Lipoprotein</fullName>
    </recommendedName>
</protein>
<name>B9LX21_HALLT</name>
<dbReference type="AlphaFoldDB" id="B9LX21"/>
<accession>B9LX21</accession>
<dbReference type="GeneID" id="31400961"/>
<dbReference type="HOGENOM" id="CLU_1639916_0_0_2"/>
<proteinExistence type="predicted"/>
<reference evidence="2 3" key="1">
    <citation type="journal article" date="2016" name="Stand. Genomic Sci.">
        <title>Complete genome sequence of the Antarctic Halorubrum lacusprofundi type strain ACAM 34.</title>
        <authorList>
            <person name="Anderson I.J."/>
            <person name="DasSarma P."/>
            <person name="Lucas S."/>
            <person name="Copeland A."/>
            <person name="Lapidus A."/>
            <person name="Del Rio T.G."/>
            <person name="Tice H."/>
            <person name="Dalin E."/>
            <person name="Bruce D.C."/>
            <person name="Goodwin L."/>
            <person name="Pitluck S."/>
            <person name="Sims D."/>
            <person name="Brettin T.S."/>
            <person name="Detter J.C."/>
            <person name="Han C.S."/>
            <person name="Larimer F."/>
            <person name="Hauser L."/>
            <person name="Land M."/>
            <person name="Ivanova N."/>
            <person name="Richardson P."/>
            <person name="Cavicchioli R."/>
            <person name="DasSarma S."/>
            <person name="Woese C.R."/>
            <person name="Kyrpides N.C."/>
        </authorList>
    </citation>
    <scope>NUCLEOTIDE SEQUENCE [LARGE SCALE GENOMIC DNA]</scope>
    <source>
        <strain evidence="3">ATCC 49239 / DSM 5036 / JCM 8891 / ACAM 34</strain>
    </source>
</reference>
<organism evidence="2 3">
    <name type="scientific">Halorubrum lacusprofundi (strain ATCC 49239 / DSM 5036 / JCM 8891 / ACAM 34)</name>
    <dbReference type="NCBI Taxonomy" id="416348"/>
    <lineage>
        <taxon>Archaea</taxon>
        <taxon>Methanobacteriati</taxon>
        <taxon>Methanobacteriota</taxon>
        <taxon>Stenosarchaea group</taxon>
        <taxon>Halobacteria</taxon>
        <taxon>Halobacteriales</taxon>
        <taxon>Haloferacaceae</taxon>
        <taxon>Halorubrum</taxon>
    </lineage>
</organism>
<dbReference type="PROSITE" id="PS51257">
    <property type="entry name" value="PROKAR_LIPOPROTEIN"/>
    <property type="match status" value="1"/>
</dbReference>
<evidence type="ECO:0008006" key="4">
    <source>
        <dbReference type="Google" id="ProtNLM"/>
    </source>
</evidence>
<keyword evidence="3" id="KW-1185">Reference proteome</keyword>
<dbReference type="KEGG" id="hla:Hlac_3503"/>
<dbReference type="EMBL" id="CP001367">
    <property type="protein sequence ID" value="ACM59012.1"/>
    <property type="molecule type" value="Genomic_DNA"/>
</dbReference>
<evidence type="ECO:0000256" key="1">
    <source>
        <dbReference type="SAM" id="MobiDB-lite"/>
    </source>
</evidence>
<feature type="region of interest" description="Disordered" evidence="1">
    <location>
        <begin position="41"/>
        <end position="62"/>
    </location>
</feature>
<keyword evidence="2" id="KW-0614">Plasmid</keyword>
<feature type="compositionally biased region" description="Polar residues" evidence="1">
    <location>
        <begin position="41"/>
        <end position="60"/>
    </location>
</feature>
<gene>
    <name evidence="2" type="ordered locus">Hlac_3503</name>
</gene>
<evidence type="ECO:0000313" key="2">
    <source>
        <dbReference type="EMBL" id="ACM59012.1"/>
    </source>
</evidence>
<evidence type="ECO:0000313" key="3">
    <source>
        <dbReference type="Proteomes" id="UP000000740"/>
    </source>
</evidence>
<sequence>MRRRALLSLLGTVGIGSLAGCLADFSTMTTPEIVSSSIEAQNRSCSDTPNESATIASNSDDGTRIEVEGSIAVPRIADRLYVQTQNGVGESDRDNADMTVHIDFGPSDSHENTDVPECEGQIAYNAEVEFTHPPKDVIVRHTVEGGGKYRLKTMTTQTITQ</sequence>